<dbReference type="Pfam" id="PF13173">
    <property type="entry name" value="AAA_14"/>
    <property type="match status" value="1"/>
</dbReference>
<dbReference type="AlphaFoldDB" id="W2C5V8"/>
<comment type="caution">
    <text evidence="3">The sequence shown here is derived from an EMBL/GenBank/DDBJ whole genome shotgun (WGS) entry which is preliminary data.</text>
</comment>
<dbReference type="InterPro" id="IPR027417">
    <property type="entry name" value="P-loop_NTPase"/>
</dbReference>
<evidence type="ECO:0000259" key="2">
    <source>
        <dbReference type="Pfam" id="PF13635"/>
    </source>
</evidence>
<dbReference type="SUPFAM" id="SSF52540">
    <property type="entry name" value="P-loop containing nucleoside triphosphate hydrolases"/>
    <property type="match status" value="1"/>
</dbReference>
<dbReference type="InterPro" id="IPR036390">
    <property type="entry name" value="WH_DNA-bd_sf"/>
</dbReference>
<feature type="domain" description="AAA" evidence="1">
    <location>
        <begin position="31"/>
        <end position="155"/>
    </location>
</feature>
<gene>
    <name evidence="3" type="ORF">N425_04160</name>
</gene>
<feature type="domain" description="DUF4143" evidence="2">
    <location>
        <begin position="233"/>
        <end position="317"/>
    </location>
</feature>
<dbReference type="EMBL" id="AYUF01000350">
    <property type="protein sequence ID" value="ETK02448.1"/>
    <property type="molecule type" value="Genomic_DNA"/>
</dbReference>
<reference evidence="3 4" key="1">
    <citation type="submission" date="2013-11" db="EMBL/GenBank/DDBJ databases">
        <title>Single cell genomics of uncultured Tannerella BU063 (oral taxon 286).</title>
        <authorList>
            <person name="Beall C.J."/>
            <person name="Campbell A.G."/>
            <person name="Griffen A.L."/>
            <person name="Podar M."/>
            <person name="Leys E.J."/>
        </authorList>
    </citation>
    <scope>NUCLEOTIDE SEQUENCE [LARGE SCALE GENOMIC DNA]</scope>
    <source>
        <strain evidence="3">Cell 2</strain>
    </source>
</reference>
<dbReference type="InterPro" id="IPR025420">
    <property type="entry name" value="DUF4143"/>
</dbReference>
<sequence length="395" mass="47245">MEAFYRTHKYLVTHLGTPVRRGLMDEVDWSQRLIGIKGCREIGKTTFLLSYARECFAPDGRECLYVNLNNFIFTERTLTDFAGEFYAAGGKVLLIDQIFKYPNWSRELRYCYDHYTNLRIVFTGSSVMRIKEENHEVGDIVAPYYLRGFSFREYLNLKTGLDLQPFSFDMLMRDRHLIARDICDQVNPGEYFHDYLHHGFYPFFLEKRNYSENLLKMMNMTLEVDVLYIRQIEQRYLPKLRRLLYLISQNEPCTLNISQLSKDIGTSRATVMNYLKYLKDARMITLLYPRGEEFPQKPVYAYLYNPNLLHVMNRQTQDERTVNEAFFFNQLLKDNRVNAYDRHNSFLVNDRYLFRVSYPEARWKVSPDFYYAVDEVEPPLDEPNCIPLWMFGFLY</sequence>
<dbReference type="PANTHER" id="PTHR42990:SF1">
    <property type="entry name" value="AAA+ ATPASE DOMAIN-CONTAINING PROTEIN"/>
    <property type="match status" value="1"/>
</dbReference>
<name>W2C5V8_9BACT</name>
<dbReference type="InterPro" id="IPR041682">
    <property type="entry name" value="AAA_14"/>
</dbReference>
<evidence type="ECO:0000313" key="3">
    <source>
        <dbReference type="EMBL" id="ETK02448.1"/>
    </source>
</evidence>
<dbReference type="PANTHER" id="PTHR42990">
    <property type="entry name" value="ATPASE"/>
    <property type="match status" value="1"/>
</dbReference>
<protein>
    <submittedName>
        <fullName evidence="3">ATPase AAA</fullName>
    </submittedName>
</protein>
<dbReference type="SUPFAM" id="SSF46785">
    <property type="entry name" value="Winged helix' DNA-binding domain"/>
    <property type="match status" value="1"/>
</dbReference>
<accession>W2C5V8</accession>
<evidence type="ECO:0000313" key="4">
    <source>
        <dbReference type="Proteomes" id="UP000018837"/>
    </source>
</evidence>
<dbReference type="PATRIC" id="fig|1411148.3.peg.568"/>
<dbReference type="Proteomes" id="UP000018837">
    <property type="component" value="Unassembled WGS sequence"/>
</dbReference>
<evidence type="ECO:0000259" key="1">
    <source>
        <dbReference type="Pfam" id="PF13173"/>
    </source>
</evidence>
<dbReference type="Pfam" id="PF13635">
    <property type="entry name" value="DUF4143"/>
    <property type="match status" value="1"/>
</dbReference>
<organism evidence="3 4">
    <name type="scientific">Tannerella sp. oral taxon BU063 isolate Cell 2</name>
    <dbReference type="NCBI Taxonomy" id="1411148"/>
    <lineage>
        <taxon>Bacteria</taxon>
        <taxon>Pseudomonadati</taxon>
        <taxon>Bacteroidota</taxon>
        <taxon>Bacteroidia</taxon>
        <taxon>Bacteroidales</taxon>
        <taxon>Tannerellaceae</taxon>
        <taxon>Tannerella</taxon>
    </lineage>
</organism>
<proteinExistence type="predicted"/>